<organism evidence="1 2">
    <name type="scientific">Pedobacter petrophilus</name>
    <dbReference type="NCBI Taxonomy" id="1908241"/>
    <lineage>
        <taxon>Bacteria</taxon>
        <taxon>Pseudomonadati</taxon>
        <taxon>Bacteroidota</taxon>
        <taxon>Sphingobacteriia</taxon>
        <taxon>Sphingobacteriales</taxon>
        <taxon>Sphingobacteriaceae</taxon>
        <taxon>Pedobacter</taxon>
    </lineage>
</organism>
<accession>A0A7K0FVN3</accession>
<keyword evidence="2" id="KW-1185">Reference proteome</keyword>
<evidence type="ECO:0000313" key="1">
    <source>
        <dbReference type="EMBL" id="MRX75608.1"/>
    </source>
</evidence>
<dbReference type="AlphaFoldDB" id="A0A7K0FVN3"/>
<comment type="caution">
    <text evidence="1">The sequence shown here is derived from an EMBL/GenBank/DDBJ whole genome shotgun (WGS) entry which is preliminary data.</text>
</comment>
<dbReference type="RefSeq" id="WP_154279766.1">
    <property type="nucleotide sequence ID" value="NZ_JBHUJQ010000001.1"/>
</dbReference>
<reference evidence="1 2" key="1">
    <citation type="submission" date="2019-11" db="EMBL/GenBank/DDBJ databases">
        <title>Pedobacter petrophilus genome.</title>
        <authorList>
            <person name="Feldbauer M.J."/>
            <person name="Newman J.D."/>
        </authorList>
    </citation>
    <scope>NUCLEOTIDE SEQUENCE [LARGE SCALE GENOMIC DNA]</scope>
    <source>
        <strain evidence="1 2">LMG 29686</strain>
    </source>
</reference>
<evidence type="ECO:0000313" key="2">
    <source>
        <dbReference type="Proteomes" id="UP000487757"/>
    </source>
</evidence>
<dbReference type="OrthoDB" id="746477at2"/>
<proteinExistence type="predicted"/>
<dbReference type="Proteomes" id="UP000487757">
    <property type="component" value="Unassembled WGS sequence"/>
</dbReference>
<sequence length="275" mass="30942">MIVNLIIMYANLIDVFKTNISMLQNQPLSGGIVAKNLRISDNGSGELTLYGDFNITLKVLDLTTDGAPSLNSLMTFTQQVITSKLRGGGYKGGISYFKYDSSKKAFDLNKNQTYSIRYSFNFSVNVIQIKMLNELKGNDFVLAVVDSIGYQFTDQQGKRHYSGGLTNGMGGPAVISYDVWKRYKYIGVHEFFHTLGLVDIEDNSKKNRLMYHLGNNTGHSISDAERGDMMQFIMRNIKDMTKSTYTNLNNNTVKLLGNFLNSPTNGFKFNQAKFR</sequence>
<dbReference type="EMBL" id="WKKH01000006">
    <property type="protein sequence ID" value="MRX75608.1"/>
    <property type="molecule type" value="Genomic_DNA"/>
</dbReference>
<protein>
    <submittedName>
        <fullName evidence="1">Uncharacterized protein</fullName>
    </submittedName>
</protein>
<name>A0A7K0FVN3_9SPHI</name>
<gene>
    <name evidence="1" type="ORF">GJU39_05845</name>
</gene>